<evidence type="ECO:0000313" key="8">
    <source>
        <dbReference type="Proteomes" id="UP000061432"/>
    </source>
</evidence>
<dbReference type="Gene3D" id="3.30.450.20">
    <property type="entry name" value="PAS domain"/>
    <property type="match status" value="2"/>
</dbReference>
<protein>
    <recommendedName>
        <fullName evidence="2">histidine kinase</fullName>
        <ecNumber evidence="2">2.7.13.3</ecNumber>
    </recommendedName>
</protein>
<evidence type="ECO:0000313" key="7">
    <source>
        <dbReference type="EMBL" id="BAQ48357.1"/>
    </source>
</evidence>
<dbReference type="PROSITE" id="PS50943">
    <property type="entry name" value="HTH_CROC1"/>
    <property type="match status" value="1"/>
</dbReference>
<keyword evidence="4" id="KW-0808">Transferase</keyword>
<dbReference type="SUPFAM" id="SSF47413">
    <property type="entry name" value="lambda repressor-like DNA-binding domains"/>
    <property type="match status" value="1"/>
</dbReference>
<accession>A0A0C6FMH8</accession>
<dbReference type="Proteomes" id="UP000061432">
    <property type="component" value="Chromosome"/>
</dbReference>
<evidence type="ECO:0000256" key="4">
    <source>
        <dbReference type="ARBA" id="ARBA00022679"/>
    </source>
</evidence>
<keyword evidence="3" id="KW-0597">Phosphoprotein</keyword>
<proteinExistence type="predicted"/>
<dbReference type="Pfam" id="PF08447">
    <property type="entry name" value="PAS_3"/>
    <property type="match status" value="1"/>
</dbReference>
<dbReference type="GO" id="GO:0003677">
    <property type="term" value="F:DNA binding"/>
    <property type="evidence" value="ECO:0007669"/>
    <property type="project" value="InterPro"/>
</dbReference>
<dbReference type="CDD" id="cd00130">
    <property type="entry name" value="PAS"/>
    <property type="match status" value="1"/>
</dbReference>
<dbReference type="InterPro" id="IPR052162">
    <property type="entry name" value="Sensor_kinase/Photoreceptor"/>
</dbReference>
<dbReference type="InterPro" id="IPR000014">
    <property type="entry name" value="PAS"/>
</dbReference>
<feature type="domain" description="HTH cro/C1-type" evidence="6">
    <location>
        <begin position="285"/>
        <end position="316"/>
    </location>
</feature>
<dbReference type="RefSeq" id="WP_060849117.1">
    <property type="nucleotide sequence ID" value="NZ_AP014704.1"/>
</dbReference>
<dbReference type="InterPro" id="IPR001387">
    <property type="entry name" value="Cro/C1-type_HTH"/>
</dbReference>
<evidence type="ECO:0000256" key="5">
    <source>
        <dbReference type="ARBA" id="ARBA00022777"/>
    </source>
</evidence>
<dbReference type="AlphaFoldDB" id="A0A0C6FMH8"/>
<evidence type="ECO:0000256" key="2">
    <source>
        <dbReference type="ARBA" id="ARBA00012438"/>
    </source>
</evidence>
<evidence type="ECO:0000256" key="1">
    <source>
        <dbReference type="ARBA" id="ARBA00000085"/>
    </source>
</evidence>
<dbReference type="SUPFAM" id="SSF55785">
    <property type="entry name" value="PYP-like sensor domain (PAS domain)"/>
    <property type="match status" value="2"/>
</dbReference>
<dbReference type="PANTHER" id="PTHR43304:SF1">
    <property type="entry name" value="PAC DOMAIN-CONTAINING PROTEIN"/>
    <property type="match status" value="1"/>
</dbReference>
<organism evidence="7 8">
    <name type="scientific">Methylobacterium aquaticum</name>
    <dbReference type="NCBI Taxonomy" id="270351"/>
    <lineage>
        <taxon>Bacteria</taxon>
        <taxon>Pseudomonadati</taxon>
        <taxon>Pseudomonadota</taxon>
        <taxon>Alphaproteobacteria</taxon>
        <taxon>Hyphomicrobiales</taxon>
        <taxon>Methylobacteriaceae</taxon>
        <taxon>Methylobacterium</taxon>
    </lineage>
</organism>
<reference evidence="7 8" key="1">
    <citation type="journal article" date="2015" name="Genome Announc.">
        <title>Complete Genome Sequence of Methylobacterium aquaticum Strain 22A, Isolated from Racomitrium japonicum Moss.</title>
        <authorList>
            <person name="Tani A."/>
            <person name="Ogura Y."/>
            <person name="Hayashi T."/>
            <person name="Kimbara K."/>
        </authorList>
    </citation>
    <scope>NUCLEOTIDE SEQUENCE [LARGE SCALE GENOMIC DNA]</scope>
    <source>
        <strain evidence="7 8">MA-22A</strain>
    </source>
</reference>
<comment type="catalytic activity">
    <reaction evidence="1">
        <text>ATP + protein L-histidine = ADP + protein N-phospho-L-histidine.</text>
        <dbReference type="EC" id="2.7.13.3"/>
    </reaction>
</comment>
<reference evidence="8" key="2">
    <citation type="submission" date="2015-01" db="EMBL/GenBank/DDBJ databases">
        <title>Complete genome sequence of Methylobacterium aquaticum strain 22A.</title>
        <authorList>
            <person name="Tani A."/>
            <person name="Ogura Y."/>
            <person name="Hayashi T."/>
        </authorList>
    </citation>
    <scope>NUCLEOTIDE SEQUENCE [LARGE SCALE GENOMIC DNA]</scope>
    <source>
        <strain evidence="8">MA-22A</strain>
    </source>
</reference>
<dbReference type="KEGG" id="maqu:Maq22A_c27655"/>
<dbReference type="CDD" id="cd00093">
    <property type="entry name" value="HTH_XRE"/>
    <property type="match status" value="1"/>
</dbReference>
<evidence type="ECO:0000256" key="3">
    <source>
        <dbReference type="ARBA" id="ARBA00022553"/>
    </source>
</evidence>
<dbReference type="InterPro" id="IPR035965">
    <property type="entry name" value="PAS-like_dom_sf"/>
</dbReference>
<sequence length="353" mass="38405">MSGLGPEGAIPGGPQRTLAFADRDWLQLIEAHGLTGTWTWTFATDEQTWSPGLFRLLGLEPGAARPATDLFFNLVHPDDRALIEGGAQAMRDGIVTNYFFRIIRPDGSVRVLSGHGTVYFTLEGRPRAAAGVLMDVTDPEHMAALHREEQRRRRILFEQAHTWQHASPYSETFRVASRELLSLTGLSQEAFRADWTRVTAPDERRRVSELFEEMIVAGRSFTVDQHLCLAEGGTGRFRGVFVPVRGPGGGILCWASVNSRVGGQRVQPTGQIRQGLEQAVQAPHLRAARGLLGWSMGDLAGASGLSLSTVRRLEEGGEGPAARSRHAAVAALRRAGVGFLLVEGSTLAVAKVR</sequence>
<dbReference type="GO" id="GO:0004673">
    <property type="term" value="F:protein histidine kinase activity"/>
    <property type="evidence" value="ECO:0007669"/>
    <property type="project" value="UniProtKB-EC"/>
</dbReference>
<keyword evidence="5" id="KW-0418">Kinase</keyword>
<dbReference type="STRING" id="270351.Maq22A_c27655"/>
<dbReference type="PATRIC" id="fig|270351.10.peg.5300"/>
<gene>
    <name evidence="7" type="primary">atoS</name>
    <name evidence="7" type="ORF">Maq22A_c27655</name>
</gene>
<name>A0A0C6FMH8_9HYPH</name>
<dbReference type="EMBL" id="AP014704">
    <property type="protein sequence ID" value="BAQ48357.1"/>
    <property type="molecule type" value="Genomic_DNA"/>
</dbReference>
<dbReference type="Gene3D" id="1.10.260.40">
    <property type="entry name" value="lambda repressor-like DNA-binding domains"/>
    <property type="match status" value="1"/>
</dbReference>
<evidence type="ECO:0000259" key="6">
    <source>
        <dbReference type="PROSITE" id="PS50943"/>
    </source>
</evidence>
<dbReference type="InterPro" id="IPR010982">
    <property type="entry name" value="Lambda_DNA-bd_dom_sf"/>
</dbReference>
<dbReference type="InterPro" id="IPR013655">
    <property type="entry name" value="PAS_fold_3"/>
</dbReference>
<dbReference type="Gene3D" id="2.10.70.100">
    <property type="match status" value="1"/>
</dbReference>
<dbReference type="PANTHER" id="PTHR43304">
    <property type="entry name" value="PHYTOCHROME-LIKE PROTEIN CPH1"/>
    <property type="match status" value="1"/>
</dbReference>
<dbReference type="EC" id="2.7.13.3" evidence="2"/>